<dbReference type="NCBIfam" id="TIGR01730">
    <property type="entry name" value="RND_mfp"/>
    <property type="match status" value="1"/>
</dbReference>
<keyword evidence="2" id="KW-0175">Coiled coil</keyword>
<dbReference type="EMBL" id="AATP01000001">
    <property type="protein sequence ID" value="EAU43152.1"/>
    <property type="molecule type" value="Genomic_DNA"/>
</dbReference>
<dbReference type="InterPro" id="IPR058647">
    <property type="entry name" value="BSH_CzcB-like"/>
</dbReference>
<feature type="region of interest" description="Disordered" evidence="3">
    <location>
        <begin position="394"/>
        <end position="448"/>
    </location>
</feature>
<evidence type="ECO:0000256" key="1">
    <source>
        <dbReference type="ARBA" id="ARBA00009477"/>
    </source>
</evidence>
<dbReference type="InterPro" id="IPR058792">
    <property type="entry name" value="Beta-barrel_RND_2"/>
</dbReference>
<dbReference type="eggNOG" id="COG0845">
    <property type="taxonomic scope" value="Bacteria"/>
</dbReference>
<feature type="coiled-coil region" evidence="2">
    <location>
        <begin position="145"/>
        <end position="196"/>
    </location>
</feature>
<dbReference type="PANTHER" id="PTHR30469">
    <property type="entry name" value="MULTIDRUG RESISTANCE PROTEIN MDTA"/>
    <property type="match status" value="1"/>
</dbReference>
<dbReference type="GO" id="GO:0015562">
    <property type="term" value="F:efflux transmembrane transporter activity"/>
    <property type="evidence" value="ECO:0007669"/>
    <property type="project" value="TreeGrafter"/>
</dbReference>
<protein>
    <submittedName>
        <fullName evidence="6">Putative transport protein</fullName>
    </submittedName>
</protein>
<reference evidence="6 7" key="1">
    <citation type="journal article" date="2010" name="J. Bacteriol.">
        <title>Genome sequence of Fulvimarina pelagi HTCC2506T, a Mn(II)-oxidizing alphaproteobacterium possessing an aerobic anoxygenic photosynthetic gene cluster and Xanthorhodopsin.</title>
        <authorList>
            <person name="Kang I."/>
            <person name="Oh H.M."/>
            <person name="Lim S.I."/>
            <person name="Ferriera S."/>
            <person name="Giovannoni S.J."/>
            <person name="Cho J.C."/>
        </authorList>
    </citation>
    <scope>NUCLEOTIDE SEQUENCE [LARGE SCALE GENOMIC DNA]</scope>
    <source>
        <strain evidence="6 7">HTCC2506</strain>
    </source>
</reference>
<gene>
    <name evidence="6" type="ORF">FP2506_09921</name>
</gene>
<dbReference type="Pfam" id="PF25954">
    <property type="entry name" value="Beta-barrel_RND_2"/>
    <property type="match status" value="1"/>
</dbReference>
<dbReference type="RefSeq" id="WP_007067126.1">
    <property type="nucleotide sequence ID" value="NZ_DS022272.1"/>
</dbReference>
<evidence type="ECO:0000259" key="4">
    <source>
        <dbReference type="Pfam" id="PF25954"/>
    </source>
</evidence>
<keyword evidence="7" id="KW-1185">Reference proteome</keyword>
<dbReference type="HOGENOM" id="CLU_018816_1_2_5"/>
<evidence type="ECO:0000256" key="2">
    <source>
        <dbReference type="SAM" id="Coils"/>
    </source>
</evidence>
<organism evidence="6 7">
    <name type="scientific">Fulvimarina pelagi HTCC2506</name>
    <dbReference type="NCBI Taxonomy" id="314231"/>
    <lineage>
        <taxon>Bacteria</taxon>
        <taxon>Pseudomonadati</taxon>
        <taxon>Pseudomonadota</taxon>
        <taxon>Alphaproteobacteria</taxon>
        <taxon>Hyphomicrobiales</taxon>
        <taxon>Aurantimonadaceae</taxon>
        <taxon>Fulvimarina</taxon>
    </lineage>
</organism>
<dbReference type="PANTHER" id="PTHR30469:SF11">
    <property type="entry name" value="BLL4320 PROTEIN"/>
    <property type="match status" value="1"/>
</dbReference>
<comment type="similarity">
    <text evidence="1">Belongs to the membrane fusion protein (MFP) (TC 8.A.1) family.</text>
</comment>
<dbReference type="Proteomes" id="UP000004310">
    <property type="component" value="Unassembled WGS sequence"/>
</dbReference>
<feature type="region of interest" description="Disordered" evidence="3">
    <location>
        <begin position="56"/>
        <end position="76"/>
    </location>
</feature>
<dbReference type="Pfam" id="PF25973">
    <property type="entry name" value="BSH_CzcB"/>
    <property type="match status" value="1"/>
</dbReference>
<feature type="domain" description="CzcB-like barrel-sandwich hybrid" evidence="5">
    <location>
        <begin position="105"/>
        <end position="230"/>
    </location>
</feature>
<comment type="caution">
    <text evidence="6">The sequence shown here is derived from an EMBL/GenBank/DDBJ whole genome shotgun (WGS) entry which is preliminary data.</text>
</comment>
<dbReference type="Gene3D" id="2.40.420.20">
    <property type="match status" value="1"/>
</dbReference>
<evidence type="ECO:0000256" key="3">
    <source>
        <dbReference type="SAM" id="MobiDB-lite"/>
    </source>
</evidence>
<dbReference type="InterPro" id="IPR006143">
    <property type="entry name" value="RND_pump_MFP"/>
</dbReference>
<dbReference type="Gene3D" id="1.10.287.470">
    <property type="entry name" value="Helix hairpin bin"/>
    <property type="match status" value="1"/>
</dbReference>
<feature type="compositionally biased region" description="Low complexity" evidence="3">
    <location>
        <begin position="56"/>
        <end position="65"/>
    </location>
</feature>
<feature type="domain" description="CusB-like beta-barrel" evidence="4">
    <location>
        <begin position="242"/>
        <end position="310"/>
    </location>
</feature>
<accession>Q0G5B2</accession>
<proteinExistence type="inferred from homology"/>
<name>Q0G5B2_9HYPH</name>
<dbReference type="SUPFAM" id="SSF111369">
    <property type="entry name" value="HlyD-like secretion proteins"/>
    <property type="match status" value="1"/>
</dbReference>
<evidence type="ECO:0000313" key="7">
    <source>
        <dbReference type="Proteomes" id="UP000004310"/>
    </source>
</evidence>
<evidence type="ECO:0000259" key="5">
    <source>
        <dbReference type="Pfam" id="PF25973"/>
    </source>
</evidence>
<dbReference type="STRING" id="217511.GCA_001463845_00745"/>
<sequence length="448" mass="48027">MLSFLKQIVVTALILTLGLAGLIWVKPEIGRTILAWDIPYKDTLRQGVAMIAPEAAQPAPEQAQGPGRGSFGGGGTTPAIASPVTLEASRTDLKTLASAEAIRSVTVVPDNTSGVIEEVLVSSGQQVSAGQSLVRLESSTEAVAVDRASLTVQAAEDKLSRFQQLRQRNASTNVEVSDAARELDSARLDLREARIALSKREIRAPIDGRIGIVQVERGSLVEESTEIATIDARDQLKLVFFTPERYLTDIDIGTDLTAVPVARPDQTYEGEIAAIDSRVAEDSRTVRTEGVIVNRDDRLRPGMSFTVTVALDGETYLATDPLAVVWERSGPFVWVVRDDRAGKAPVRIVQRDIDRVLVVSNALEDGDLVVVEGIQSMREGLDLDVEVRDVAPSAEMSQADRPIVAAEANPTEDVGAASSDGEDQSRSVESGRERSGVPVPETADRSGS</sequence>
<evidence type="ECO:0000313" key="6">
    <source>
        <dbReference type="EMBL" id="EAU43152.1"/>
    </source>
</evidence>
<dbReference type="Gene3D" id="2.40.30.170">
    <property type="match status" value="1"/>
</dbReference>
<dbReference type="GO" id="GO:1990281">
    <property type="term" value="C:efflux pump complex"/>
    <property type="evidence" value="ECO:0007669"/>
    <property type="project" value="TreeGrafter"/>
</dbReference>
<feature type="compositionally biased region" description="Basic and acidic residues" evidence="3">
    <location>
        <begin position="423"/>
        <end position="435"/>
    </location>
</feature>
<feature type="compositionally biased region" description="Gly residues" evidence="3">
    <location>
        <begin position="66"/>
        <end position="76"/>
    </location>
</feature>
<dbReference type="Gene3D" id="2.40.50.100">
    <property type="match status" value="1"/>
</dbReference>
<dbReference type="AlphaFoldDB" id="Q0G5B2"/>